<dbReference type="PROSITE" id="PS50164">
    <property type="entry name" value="GIY_YIG"/>
    <property type="match status" value="1"/>
</dbReference>
<proteinExistence type="predicted"/>
<dbReference type="CDD" id="cd10440">
    <property type="entry name" value="GIY-YIG_COG3680"/>
    <property type="match status" value="1"/>
</dbReference>
<dbReference type="Proteomes" id="UP000030901">
    <property type="component" value="Chromosome"/>
</dbReference>
<dbReference type="STRING" id="1267021.FPB0191_02166"/>
<dbReference type="AlphaFoldDB" id="A0A0A7S560"/>
<evidence type="ECO:0000313" key="3">
    <source>
        <dbReference type="Proteomes" id="UP000030901"/>
    </source>
</evidence>
<keyword evidence="3" id="KW-1185">Reference proteome</keyword>
<dbReference type="Pfam" id="PF22945">
    <property type="entry name" value="LEM-3_GIY-YIG"/>
    <property type="match status" value="1"/>
</dbReference>
<gene>
    <name evidence="2" type="ORF">FPB0191_02166</name>
</gene>
<protein>
    <recommendedName>
        <fullName evidence="1">GIY-YIG domain-containing protein</fullName>
    </recommendedName>
</protein>
<evidence type="ECO:0000313" key="2">
    <source>
        <dbReference type="EMBL" id="AJA45972.1"/>
    </source>
</evidence>
<dbReference type="HOGENOM" id="CLU_1413457_0_0_6"/>
<name>A0A0A7S560_FRIPE</name>
<feature type="domain" description="GIY-YIG" evidence="1">
    <location>
        <begin position="3"/>
        <end position="88"/>
    </location>
</feature>
<accession>A0A0A7S560</accession>
<dbReference type="KEGG" id="fpp:FPB0191_02166"/>
<dbReference type="EMBL" id="CP009056">
    <property type="protein sequence ID" value="AJA45972.1"/>
    <property type="molecule type" value="Genomic_DNA"/>
</dbReference>
<sequence>MKRNYYVYALKDPRQKPAKIFYVGKGTGSRSIEHINKPDNTRKGKYIKEILNDGFNIIITKLVDHLTEEDALRIEMELISCLGSIDNNGILYNSITPRSISSKLKPNNISLPDDAIMKAQLGLKLIKEAIVAFINENPQGITNSNCAHYLGLQSNNEGRQQDYLTYSILGLLIADGEIKSEKMNNRRIYIKNK</sequence>
<dbReference type="OrthoDB" id="67448at2"/>
<reference evidence="2 3" key="1">
    <citation type="journal article" date="2014" name="Appl. Environ. Microbiol.">
        <title>Gut symbionts from distinct hosts exhibit genotoxic activity via divergent colibactin biosynthetic pathways.</title>
        <authorList>
            <person name="Engel P."/>
            <person name="Vizcaino M.I."/>
            <person name="Crawford J.M."/>
        </authorList>
    </citation>
    <scope>NUCLEOTIDE SEQUENCE [LARGE SCALE GENOMIC DNA]</scope>
    <source>
        <strain evidence="2 3">PEB0191</strain>
    </source>
</reference>
<evidence type="ECO:0000259" key="1">
    <source>
        <dbReference type="PROSITE" id="PS50164"/>
    </source>
</evidence>
<dbReference type="InterPro" id="IPR000305">
    <property type="entry name" value="GIY-YIG_endonuc"/>
</dbReference>
<dbReference type="RefSeq" id="WP_039106029.1">
    <property type="nucleotide sequence ID" value="NZ_CP009056.1"/>
</dbReference>
<organism evidence="2 3">
    <name type="scientific">Frischella perrara</name>
    <dbReference type="NCBI Taxonomy" id="1267021"/>
    <lineage>
        <taxon>Bacteria</taxon>
        <taxon>Pseudomonadati</taxon>
        <taxon>Pseudomonadota</taxon>
        <taxon>Gammaproteobacteria</taxon>
        <taxon>Orbales</taxon>
        <taxon>Orbaceae</taxon>
        <taxon>Frischella</taxon>
    </lineage>
</organism>